<accession>A0A4U5MGU5</accession>
<sequence length="121" mass="13759">MDLIARINLVRFYVDTKLRENGIFVLRLPPYHANLNAIEPIWAHVKNNVRKNVSHRDKLPVVVALTENAFSSISQNHVPCTITSTEKMKATSNSTPSVFWRIHGKTWTPTPSCSTNCVFVR</sequence>
<gene>
    <name evidence="1" type="ORF">L596_024463</name>
</gene>
<comment type="caution">
    <text evidence="1">The sequence shown here is derived from an EMBL/GenBank/DDBJ whole genome shotgun (WGS) entry which is preliminary data.</text>
</comment>
<dbReference type="InterPro" id="IPR036397">
    <property type="entry name" value="RNaseH_sf"/>
</dbReference>
<evidence type="ECO:0000313" key="1">
    <source>
        <dbReference type="EMBL" id="TKR68484.1"/>
    </source>
</evidence>
<dbReference type="GO" id="GO:0003676">
    <property type="term" value="F:nucleic acid binding"/>
    <property type="evidence" value="ECO:0007669"/>
    <property type="project" value="InterPro"/>
</dbReference>
<dbReference type="PANTHER" id="PTHR33939:SF1">
    <property type="entry name" value="DUF4371 DOMAIN-CONTAINING PROTEIN"/>
    <property type="match status" value="1"/>
</dbReference>
<dbReference type="Proteomes" id="UP000298663">
    <property type="component" value="Unassembled WGS sequence"/>
</dbReference>
<dbReference type="Gene3D" id="3.30.420.10">
    <property type="entry name" value="Ribonuclease H-like superfamily/Ribonuclease H"/>
    <property type="match status" value="1"/>
</dbReference>
<reference evidence="1 2" key="2">
    <citation type="journal article" date="2019" name="G3 (Bethesda)">
        <title>Hybrid Assembly of the Genome of the Entomopathogenic Nematode Steinernema carpocapsae Identifies the X-Chromosome.</title>
        <authorList>
            <person name="Serra L."/>
            <person name="Macchietto M."/>
            <person name="Macias-Munoz A."/>
            <person name="McGill C.J."/>
            <person name="Rodriguez I.M."/>
            <person name="Rodriguez B."/>
            <person name="Murad R."/>
            <person name="Mortazavi A."/>
        </authorList>
    </citation>
    <scope>NUCLEOTIDE SEQUENCE [LARGE SCALE GENOMIC DNA]</scope>
    <source>
        <strain evidence="1 2">ALL</strain>
    </source>
</reference>
<organism evidence="1 2">
    <name type="scientific">Steinernema carpocapsae</name>
    <name type="common">Entomopathogenic nematode</name>
    <dbReference type="NCBI Taxonomy" id="34508"/>
    <lineage>
        <taxon>Eukaryota</taxon>
        <taxon>Metazoa</taxon>
        <taxon>Ecdysozoa</taxon>
        <taxon>Nematoda</taxon>
        <taxon>Chromadorea</taxon>
        <taxon>Rhabditida</taxon>
        <taxon>Tylenchina</taxon>
        <taxon>Panagrolaimomorpha</taxon>
        <taxon>Strongyloidoidea</taxon>
        <taxon>Steinernematidae</taxon>
        <taxon>Steinernema</taxon>
    </lineage>
</organism>
<keyword evidence="2" id="KW-1185">Reference proteome</keyword>
<evidence type="ECO:0000313" key="2">
    <source>
        <dbReference type="Proteomes" id="UP000298663"/>
    </source>
</evidence>
<name>A0A4U5MGU5_STECR</name>
<dbReference type="EMBL" id="AZBU02000008">
    <property type="protein sequence ID" value="TKR68484.1"/>
    <property type="molecule type" value="Genomic_DNA"/>
</dbReference>
<dbReference type="OrthoDB" id="5869578at2759"/>
<dbReference type="AlphaFoldDB" id="A0A4U5MGU5"/>
<dbReference type="PANTHER" id="PTHR33939">
    <property type="entry name" value="PROTEIN CBG22215"/>
    <property type="match status" value="1"/>
</dbReference>
<protein>
    <recommendedName>
        <fullName evidence="3">Tc1-like transposase DDE domain-containing protein</fullName>
    </recommendedName>
</protein>
<reference evidence="1 2" key="1">
    <citation type="journal article" date="2015" name="Genome Biol.">
        <title>Comparative genomics of Steinernema reveals deeply conserved gene regulatory networks.</title>
        <authorList>
            <person name="Dillman A.R."/>
            <person name="Macchietto M."/>
            <person name="Porter C.F."/>
            <person name="Rogers A."/>
            <person name="Williams B."/>
            <person name="Antoshechkin I."/>
            <person name="Lee M.M."/>
            <person name="Goodwin Z."/>
            <person name="Lu X."/>
            <person name="Lewis E.E."/>
            <person name="Goodrich-Blair H."/>
            <person name="Stock S.P."/>
            <person name="Adams B.J."/>
            <person name="Sternberg P.W."/>
            <person name="Mortazavi A."/>
        </authorList>
    </citation>
    <scope>NUCLEOTIDE SEQUENCE [LARGE SCALE GENOMIC DNA]</scope>
    <source>
        <strain evidence="1 2">ALL</strain>
    </source>
</reference>
<evidence type="ECO:0008006" key="3">
    <source>
        <dbReference type="Google" id="ProtNLM"/>
    </source>
</evidence>
<proteinExistence type="predicted"/>